<keyword evidence="2" id="KW-1185">Reference proteome</keyword>
<organism evidence="1 2">
    <name type="scientific">Adiantum capillus-veneris</name>
    <name type="common">Maidenhair fern</name>
    <dbReference type="NCBI Taxonomy" id="13818"/>
    <lineage>
        <taxon>Eukaryota</taxon>
        <taxon>Viridiplantae</taxon>
        <taxon>Streptophyta</taxon>
        <taxon>Embryophyta</taxon>
        <taxon>Tracheophyta</taxon>
        <taxon>Polypodiopsida</taxon>
        <taxon>Polypodiidae</taxon>
        <taxon>Polypodiales</taxon>
        <taxon>Pteridineae</taxon>
        <taxon>Pteridaceae</taxon>
        <taxon>Vittarioideae</taxon>
        <taxon>Adiantum</taxon>
    </lineage>
</organism>
<dbReference type="EMBL" id="JABFUD020000025">
    <property type="protein sequence ID" value="KAI5059072.1"/>
    <property type="molecule type" value="Genomic_DNA"/>
</dbReference>
<name>A0A9D4U0N8_ADICA</name>
<evidence type="ECO:0000313" key="2">
    <source>
        <dbReference type="Proteomes" id="UP000886520"/>
    </source>
</evidence>
<proteinExistence type="predicted"/>
<gene>
    <name evidence="1" type="ORF">GOP47_0025391</name>
</gene>
<reference evidence="1" key="1">
    <citation type="submission" date="2021-01" db="EMBL/GenBank/DDBJ databases">
        <title>Adiantum capillus-veneris genome.</title>
        <authorList>
            <person name="Fang Y."/>
            <person name="Liao Q."/>
        </authorList>
    </citation>
    <scope>NUCLEOTIDE SEQUENCE</scope>
    <source>
        <strain evidence="1">H3</strain>
        <tissue evidence="1">Leaf</tissue>
    </source>
</reference>
<evidence type="ECO:0000313" key="1">
    <source>
        <dbReference type="EMBL" id="KAI5059072.1"/>
    </source>
</evidence>
<dbReference type="Proteomes" id="UP000886520">
    <property type="component" value="Chromosome 25"/>
</dbReference>
<sequence length="83" mass="9497">MQLVCLFAPNSELVKPWFAKLYNRAKVGKVIKFIGQSLSDIRKETLLPVWLVATWRRLGGGCRDTLERGKTGLIRPRSLISLW</sequence>
<accession>A0A9D4U0N8</accession>
<protein>
    <submittedName>
        <fullName evidence="1">Uncharacterized protein</fullName>
    </submittedName>
</protein>
<comment type="caution">
    <text evidence="1">The sequence shown here is derived from an EMBL/GenBank/DDBJ whole genome shotgun (WGS) entry which is preliminary data.</text>
</comment>
<dbReference type="AlphaFoldDB" id="A0A9D4U0N8"/>